<dbReference type="InterPro" id="IPR019819">
    <property type="entry name" value="Carboxylesterase_B_CS"/>
</dbReference>
<feature type="domain" description="Carboxylesterase type B" evidence="5">
    <location>
        <begin position="49"/>
        <end position="547"/>
    </location>
</feature>
<dbReference type="PROSITE" id="PS01173">
    <property type="entry name" value="LIPASE_GDXG_HIS"/>
    <property type="match status" value="1"/>
</dbReference>
<dbReference type="EC" id="3.1.1.-" evidence="4"/>
<dbReference type="AlphaFoldDB" id="A0AA40CRQ8"/>
<comment type="similarity">
    <text evidence="1 4">Belongs to the type-B carboxylesterase/lipase family.</text>
</comment>
<evidence type="ECO:0000256" key="2">
    <source>
        <dbReference type="ARBA" id="ARBA00010515"/>
    </source>
</evidence>
<comment type="caution">
    <text evidence="6">The sequence shown here is derived from an EMBL/GenBank/DDBJ whole genome shotgun (WGS) entry which is preliminary data.</text>
</comment>
<dbReference type="Gene3D" id="3.40.50.1820">
    <property type="entry name" value="alpha/beta hydrolase"/>
    <property type="match status" value="1"/>
</dbReference>
<evidence type="ECO:0000313" key="6">
    <source>
        <dbReference type="EMBL" id="KAK0648966.1"/>
    </source>
</evidence>
<dbReference type="GO" id="GO:0016787">
    <property type="term" value="F:hydrolase activity"/>
    <property type="evidence" value="ECO:0007669"/>
    <property type="project" value="UniProtKB-KW"/>
</dbReference>
<dbReference type="PANTHER" id="PTHR11559">
    <property type="entry name" value="CARBOXYLESTERASE"/>
    <property type="match status" value="1"/>
</dbReference>
<feature type="signal peptide" evidence="4">
    <location>
        <begin position="1"/>
        <end position="23"/>
    </location>
</feature>
<dbReference type="EMBL" id="JAULSV010000003">
    <property type="protein sequence ID" value="KAK0648966.1"/>
    <property type="molecule type" value="Genomic_DNA"/>
</dbReference>
<gene>
    <name evidence="6" type="ORF">B0T16DRAFT_371758</name>
</gene>
<dbReference type="InterPro" id="IPR002018">
    <property type="entry name" value="CarbesteraseB"/>
</dbReference>
<protein>
    <recommendedName>
        <fullName evidence="4">Carboxylic ester hydrolase</fullName>
        <ecNumber evidence="4">3.1.1.-</ecNumber>
    </recommendedName>
</protein>
<organism evidence="6 7">
    <name type="scientific">Cercophora newfieldiana</name>
    <dbReference type="NCBI Taxonomy" id="92897"/>
    <lineage>
        <taxon>Eukaryota</taxon>
        <taxon>Fungi</taxon>
        <taxon>Dikarya</taxon>
        <taxon>Ascomycota</taxon>
        <taxon>Pezizomycotina</taxon>
        <taxon>Sordariomycetes</taxon>
        <taxon>Sordariomycetidae</taxon>
        <taxon>Sordariales</taxon>
        <taxon>Lasiosphaeriaceae</taxon>
        <taxon>Cercophora</taxon>
    </lineage>
</organism>
<dbReference type="PROSITE" id="PS00941">
    <property type="entry name" value="CARBOXYLESTERASE_B_2"/>
    <property type="match status" value="1"/>
</dbReference>
<feature type="chain" id="PRO_5041482631" description="Carboxylic ester hydrolase" evidence="4">
    <location>
        <begin position="24"/>
        <end position="594"/>
    </location>
</feature>
<evidence type="ECO:0000256" key="4">
    <source>
        <dbReference type="RuleBase" id="RU361235"/>
    </source>
</evidence>
<comment type="similarity">
    <text evidence="2">Belongs to the 'GDXG' lipolytic enzyme family.</text>
</comment>
<dbReference type="PROSITE" id="PS00122">
    <property type="entry name" value="CARBOXYLESTERASE_B_1"/>
    <property type="match status" value="1"/>
</dbReference>
<sequence length="594" mass="64065">MRGTSSVCRVAALVVAVSSTVLGLAIDETWTRPPSRILQWQAASDGAAPVVDLDYERYQGYYNPTFGLNIYRGVRFAAPPRRWQLPEMPAVNRTAIISATVDPPRCPQAGPGPTPATVDFETNIQGNEDCLFLNVFSPKNATKLPVVVWIHGGGYGLGSAPSFDFNYIGQTVNNGFVAVAIQYRLGAFGFLSSTEVAKHGTVNAGVYDMHFALQWVQKYISRFGGDPDQVTITGESAGGGSVMLMAMANGGSEGTKLFRRGIASSPYYPTQPNFDDGMPTDYYLQFARRAECLGDNETAPTDGSLFRCLEKTDTVTLQNASAYTSYAAKNGQWAFIPVTDGKLIREQPTEQLLAGRVNGEQMLAGSNANEGTYFVPNNITTADRFLAYIRLNWPGLTSAAIESVLKHYSFPDTITAAHPKFDTDGLHPPFATAVSGAAVGWQQAAYNLYAETTFVCPAYWLADAYTGRGAGKKAWRYQVSTPNAFHGVDVGFLTGDPVATGATGVAGEGFRRGFQEIWGRFIVGGDPTLNGTGVGLAAASEERWRVWGEGGTHDMLNLNVTQGTGTAEWSVVDALKFEDGRGRRCALWAEVGVR</sequence>
<name>A0AA40CRQ8_9PEZI</name>
<dbReference type="InterPro" id="IPR029058">
    <property type="entry name" value="AB_hydrolase_fold"/>
</dbReference>
<proteinExistence type="inferred from homology"/>
<keyword evidence="4" id="KW-0732">Signal</keyword>
<dbReference type="Proteomes" id="UP001174936">
    <property type="component" value="Unassembled WGS sequence"/>
</dbReference>
<keyword evidence="3 4" id="KW-0378">Hydrolase</keyword>
<evidence type="ECO:0000256" key="3">
    <source>
        <dbReference type="ARBA" id="ARBA00022801"/>
    </source>
</evidence>
<dbReference type="SUPFAM" id="SSF53474">
    <property type="entry name" value="alpha/beta-Hydrolases"/>
    <property type="match status" value="1"/>
</dbReference>
<keyword evidence="7" id="KW-1185">Reference proteome</keyword>
<dbReference type="InterPro" id="IPR050309">
    <property type="entry name" value="Type-B_Carboxylest/Lipase"/>
</dbReference>
<dbReference type="InterPro" id="IPR019826">
    <property type="entry name" value="Carboxylesterase_B_AS"/>
</dbReference>
<dbReference type="InterPro" id="IPR002168">
    <property type="entry name" value="Lipase_GDXG_HIS_AS"/>
</dbReference>
<evidence type="ECO:0000313" key="7">
    <source>
        <dbReference type="Proteomes" id="UP001174936"/>
    </source>
</evidence>
<reference evidence="6" key="1">
    <citation type="submission" date="2023-06" db="EMBL/GenBank/DDBJ databases">
        <title>Genome-scale phylogeny and comparative genomics of the fungal order Sordariales.</title>
        <authorList>
            <consortium name="Lawrence Berkeley National Laboratory"/>
            <person name="Hensen N."/>
            <person name="Bonometti L."/>
            <person name="Westerberg I."/>
            <person name="Brannstrom I.O."/>
            <person name="Guillou S."/>
            <person name="Cros-Aarteil S."/>
            <person name="Calhoun S."/>
            <person name="Haridas S."/>
            <person name="Kuo A."/>
            <person name="Mondo S."/>
            <person name="Pangilinan J."/>
            <person name="Riley R."/>
            <person name="Labutti K."/>
            <person name="Andreopoulos B."/>
            <person name="Lipzen A."/>
            <person name="Chen C."/>
            <person name="Yanf M."/>
            <person name="Daum C."/>
            <person name="Ng V."/>
            <person name="Clum A."/>
            <person name="Steindorff A."/>
            <person name="Ohm R."/>
            <person name="Martin F."/>
            <person name="Silar P."/>
            <person name="Natvig D."/>
            <person name="Lalanne C."/>
            <person name="Gautier V."/>
            <person name="Ament-Velasquez S.L."/>
            <person name="Kruys A."/>
            <person name="Hutchinson M.I."/>
            <person name="Powell A.J."/>
            <person name="Barry K."/>
            <person name="Miller A.N."/>
            <person name="Grigoriev I.V."/>
            <person name="Debuchy R."/>
            <person name="Gladieux P."/>
            <person name="Thoren M.H."/>
            <person name="Johannesson H."/>
        </authorList>
    </citation>
    <scope>NUCLEOTIDE SEQUENCE</scope>
    <source>
        <strain evidence="6">SMH2532-1</strain>
    </source>
</reference>
<evidence type="ECO:0000259" key="5">
    <source>
        <dbReference type="Pfam" id="PF00135"/>
    </source>
</evidence>
<dbReference type="Pfam" id="PF00135">
    <property type="entry name" value="COesterase"/>
    <property type="match status" value="1"/>
</dbReference>
<evidence type="ECO:0000256" key="1">
    <source>
        <dbReference type="ARBA" id="ARBA00005964"/>
    </source>
</evidence>
<accession>A0AA40CRQ8</accession>